<organism evidence="1 2">
    <name type="scientific">Vigna angularis var. angularis</name>
    <dbReference type="NCBI Taxonomy" id="157739"/>
    <lineage>
        <taxon>Eukaryota</taxon>
        <taxon>Viridiplantae</taxon>
        <taxon>Streptophyta</taxon>
        <taxon>Embryophyta</taxon>
        <taxon>Tracheophyta</taxon>
        <taxon>Spermatophyta</taxon>
        <taxon>Magnoliopsida</taxon>
        <taxon>eudicotyledons</taxon>
        <taxon>Gunneridae</taxon>
        <taxon>Pentapetalae</taxon>
        <taxon>rosids</taxon>
        <taxon>fabids</taxon>
        <taxon>Fabales</taxon>
        <taxon>Fabaceae</taxon>
        <taxon>Papilionoideae</taxon>
        <taxon>50 kb inversion clade</taxon>
        <taxon>NPAAA clade</taxon>
        <taxon>indigoferoid/millettioid clade</taxon>
        <taxon>Phaseoleae</taxon>
        <taxon>Vigna</taxon>
    </lineage>
</organism>
<dbReference type="AlphaFoldDB" id="A0A0S3R380"/>
<evidence type="ECO:0000313" key="1">
    <source>
        <dbReference type="EMBL" id="BAT75093.1"/>
    </source>
</evidence>
<feature type="non-terminal residue" evidence="1">
    <location>
        <position position="1"/>
    </location>
</feature>
<sequence>FKTKTSFCHLSKPSIHPPNSPISFWFANLNPAIVTLIATCSSSTKDHQELIFEPSTTITLPSFTISSQTCKQKSTSSAETQG</sequence>
<name>A0A0S3R380_PHAAN</name>
<proteinExistence type="predicted"/>
<protein>
    <submittedName>
        <fullName evidence="1">Uncharacterized protein</fullName>
    </submittedName>
</protein>
<reference evidence="1 2" key="1">
    <citation type="journal article" date="2015" name="Sci. Rep.">
        <title>The power of single molecule real-time sequencing technology in the de novo assembly of a eukaryotic genome.</title>
        <authorList>
            <person name="Sakai H."/>
            <person name="Naito K."/>
            <person name="Ogiso-Tanaka E."/>
            <person name="Takahashi Y."/>
            <person name="Iseki K."/>
            <person name="Muto C."/>
            <person name="Satou K."/>
            <person name="Teruya K."/>
            <person name="Shiroma A."/>
            <person name="Shimoji M."/>
            <person name="Hirano T."/>
            <person name="Itoh T."/>
            <person name="Kaga A."/>
            <person name="Tomooka N."/>
        </authorList>
    </citation>
    <scope>NUCLEOTIDE SEQUENCE [LARGE SCALE GENOMIC DNA]</scope>
    <source>
        <strain evidence="2">cv. Shumari</strain>
    </source>
</reference>
<keyword evidence="2" id="KW-1185">Reference proteome</keyword>
<gene>
    <name evidence="1" type="primary">Vigan.01G289700</name>
    <name evidence="1" type="ORF">VIGAN_01289700</name>
</gene>
<dbReference type="Proteomes" id="UP000291084">
    <property type="component" value="Chromosome 1"/>
</dbReference>
<accession>A0A0S3R380</accession>
<dbReference type="EMBL" id="AP015034">
    <property type="protein sequence ID" value="BAT75093.1"/>
    <property type="molecule type" value="Genomic_DNA"/>
</dbReference>
<evidence type="ECO:0000313" key="2">
    <source>
        <dbReference type="Proteomes" id="UP000291084"/>
    </source>
</evidence>